<dbReference type="AlphaFoldDB" id="A0A9W7ZJW4"/>
<evidence type="ECO:0000256" key="3">
    <source>
        <dbReference type="ARBA" id="ARBA00022525"/>
    </source>
</evidence>
<sequence>MKIHCALFLALASALVVADDNCRKDITVNSQEDLNQVSGCKSYSGSITIDGAPVANLNLAGVQQISGDLTIQNNGGLTSVALPNLQSVGKLTLFNNTALTAITMGSLKSLDAFVCQNNPRVNTLTFTRGVPNLETFQIIDSSVATLPLLNFTSITNLELYGNRNLTNITLNNLSQVNGYISIVNNNREVTVSLPQLSSVGQNCTFANVQELSVPSLQKVKSNLNINDNQFTNFTMDKLESVASSVSIINNANLEAFSFAALTEIGGNLLVVNNTEIGALDGFPSLKAVDGSIDVRGTFANVSFDALQDVKGGFNIMSTKGIDCSKLTGDYGSSSVTGGTWNCKDKSSTSDVTSTNNTESTSAALALRPIGDGRVGALTLGSFTLALFAAQQLL</sequence>
<gene>
    <name evidence="7" type="primary">ecm33_3</name>
    <name evidence="7" type="ORF">IWQ60_010402</name>
</gene>
<feature type="chain" id="PRO_5040991241" evidence="6">
    <location>
        <begin position="19"/>
        <end position="393"/>
    </location>
</feature>
<comment type="caution">
    <text evidence="7">The sequence shown here is derived from an EMBL/GenBank/DDBJ whole genome shotgun (WGS) entry which is preliminary data.</text>
</comment>
<organism evidence="7 8">
    <name type="scientific">Tieghemiomyces parasiticus</name>
    <dbReference type="NCBI Taxonomy" id="78921"/>
    <lineage>
        <taxon>Eukaryota</taxon>
        <taxon>Fungi</taxon>
        <taxon>Fungi incertae sedis</taxon>
        <taxon>Zoopagomycota</taxon>
        <taxon>Kickxellomycotina</taxon>
        <taxon>Dimargaritomycetes</taxon>
        <taxon>Dimargaritales</taxon>
        <taxon>Dimargaritaceae</taxon>
        <taxon>Tieghemiomyces</taxon>
    </lineage>
</organism>
<accession>A0A9W7ZJW4</accession>
<dbReference type="PANTHER" id="PTHR31018">
    <property type="entry name" value="SPORULATION-SPECIFIC PROTEIN-RELATED"/>
    <property type="match status" value="1"/>
</dbReference>
<comment type="subcellular location">
    <subcellularLocation>
        <location evidence="1">Secreted</location>
        <location evidence="1">Cell wall</location>
    </subcellularLocation>
</comment>
<dbReference type="InterPro" id="IPR036941">
    <property type="entry name" value="Rcpt_L-dom_sf"/>
</dbReference>
<name>A0A9W7ZJW4_9FUNG</name>
<evidence type="ECO:0000256" key="6">
    <source>
        <dbReference type="SAM" id="SignalP"/>
    </source>
</evidence>
<keyword evidence="2" id="KW-0134">Cell wall</keyword>
<evidence type="ECO:0000256" key="4">
    <source>
        <dbReference type="ARBA" id="ARBA00022729"/>
    </source>
</evidence>
<dbReference type="OrthoDB" id="536881at2759"/>
<dbReference type="GO" id="GO:0005886">
    <property type="term" value="C:plasma membrane"/>
    <property type="evidence" value="ECO:0007669"/>
    <property type="project" value="TreeGrafter"/>
</dbReference>
<protein>
    <submittedName>
        <fullName evidence="7">Cell wall protein Ecm33</fullName>
    </submittedName>
</protein>
<keyword evidence="4 6" id="KW-0732">Signal</keyword>
<evidence type="ECO:0000313" key="8">
    <source>
        <dbReference type="Proteomes" id="UP001150569"/>
    </source>
</evidence>
<keyword evidence="5" id="KW-0325">Glycoprotein</keyword>
<keyword evidence="8" id="KW-1185">Reference proteome</keyword>
<dbReference type="InterPro" id="IPR051648">
    <property type="entry name" value="CWI-Assembly_Regulator"/>
</dbReference>
<dbReference type="GO" id="GO:0031505">
    <property type="term" value="P:fungal-type cell wall organization"/>
    <property type="evidence" value="ECO:0007669"/>
    <property type="project" value="TreeGrafter"/>
</dbReference>
<dbReference type="GO" id="GO:0009986">
    <property type="term" value="C:cell surface"/>
    <property type="evidence" value="ECO:0007669"/>
    <property type="project" value="TreeGrafter"/>
</dbReference>
<evidence type="ECO:0000256" key="5">
    <source>
        <dbReference type="ARBA" id="ARBA00023180"/>
    </source>
</evidence>
<proteinExistence type="predicted"/>
<dbReference type="GO" id="GO:0009277">
    <property type="term" value="C:fungal-type cell wall"/>
    <property type="evidence" value="ECO:0007669"/>
    <property type="project" value="TreeGrafter"/>
</dbReference>
<evidence type="ECO:0000313" key="7">
    <source>
        <dbReference type="EMBL" id="KAJ1910914.1"/>
    </source>
</evidence>
<evidence type="ECO:0000256" key="1">
    <source>
        <dbReference type="ARBA" id="ARBA00004191"/>
    </source>
</evidence>
<dbReference type="EMBL" id="JANBPT010000990">
    <property type="protein sequence ID" value="KAJ1910914.1"/>
    <property type="molecule type" value="Genomic_DNA"/>
</dbReference>
<dbReference type="SUPFAM" id="SSF52058">
    <property type="entry name" value="L domain-like"/>
    <property type="match status" value="2"/>
</dbReference>
<dbReference type="Proteomes" id="UP001150569">
    <property type="component" value="Unassembled WGS sequence"/>
</dbReference>
<dbReference type="PANTHER" id="PTHR31018:SF3">
    <property type="entry name" value="RECEPTOR PROTEIN-TYROSINE KINASE"/>
    <property type="match status" value="1"/>
</dbReference>
<keyword evidence="3" id="KW-0964">Secreted</keyword>
<evidence type="ECO:0000256" key="2">
    <source>
        <dbReference type="ARBA" id="ARBA00022512"/>
    </source>
</evidence>
<reference evidence="7" key="1">
    <citation type="submission" date="2022-07" db="EMBL/GenBank/DDBJ databases">
        <title>Phylogenomic reconstructions and comparative analyses of Kickxellomycotina fungi.</title>
        <authorList>
            <person name="Reynolds N.K."/>
            <person name="Stajich J.E."/>
            <person name="Barry K."/>
            <person name="Grigoriev I.V."/>
            <person name="Crous P."/>
            <person name="Smith M.E."/>
        </authorList>
    </citation>
    <scope>NUCLEOTIDE SEQUENCE</scope>
    <source>
        <strain evidence="7">RSA 861</strain>
    </source>
</reference>
<dbReference type="Gene3D" id="3.80.20.20">
    <property type="entry name" value="Receptor L-domain"/>
    <property type="match status" value="2"/>
</dbReference>
<feature type="signal peptide" evidence="6">
    <location>
        <begin position="1"/>
        <end position="18"/>
    </location>
</feature>